<dbReference type="Proteomes" id="UP000198876">
    <property type="component" value="Unassembled WGS sequence"/>
</dbReference>
<keyword evidence="2" id="KW-1133">Transmembrane helix</keyword>
<dbReference type="AlphaFoldDB" id="A0A1I2R3P3"/>
<protein>
    <submittedName>
        <fullName evidence="3">Uncharacterized protein</fullName>
    </submittedName>
</protein>
<accession>A0A1I2R3P3</accession>
<evidence type="ECO:0000256" key="2">
    <source>
        <dbReference type="SAM" id="Phobius"/>
    </source>
</evidence>
<evidence type="ECO:0000313" key="3">
    <source>
        <dbReference type="EMBL" id="SFG35078.1"/>
    </source>
</evidence>
<feature type="transmembrane region" description="Helical" evidence="2">
    <location>
        <begin position="30"/>
        <end position="51"/>
    </location>
</feature>
<evidence type="ECO:0000256" key="1">
    <source>
        <dbReference type="SAM" id="MobiDB-lite"/>
    </source>
</evidence>
<feature type="region of interest" description="Disordered" evidence="1">
    <location>
        <begin position="1"/>
        <end position="23"/>
    </location>
</feature>
<dbReference type="RefSeq" id="WP_177213319.1">
    <property type="nucleotide sequence ID" value="NZ_FOOQ01000002.1"/>
</dbReference>
<gene>
    <name evidence="3" type="ORF">SAMN04488063_1770</name>
</gene>
<name>A0A1I2R3P3_9EURY</name>
<dbReference type="EMBL" id="FOOQ01000002">
    <property type="protein sequence ID" value="SFG35078.1"/>
    <property type="molecule type" value="Genomic_DNA"/>
</dbReference>
<dbReference type="STRING" id="553467.SAMN04488063_1770"/>
<keyword evidence="4" id="KW-1185">Reference proteome</keyword>
<proteinExistence type="predicted"/>
<sequence>MIIPQADTIRRNSTDPTAQSSRAHGRAVHAYLRTASGAVLIVMEIGFAIGAF</sequence>
<reference evidence="4" key="1">
    <citation type="submission" date="2016-10" db="EMBL/GenBank/DDBJ databases">
        <authorList>
            <person name="Varghese N."/>
            <person name="Submissions S."/>
        </authorList>
    </citation>
    <scope>NUCLEOTIDE SEQUENCE [LARGE SCALE GENOMIC DNA]</scope>
    <source>
        <strain evidence="4">CGMCC 1.7739</strain>
    </source>
</reference>
<organism evidence="3 4">
    <name type="scientific">Halopelagius inordinatus</name>
    <dbReference type="NCBI Taxonomy" id="553467"/>
    <lineage>
        <taxon>Archaea</taxon>
        <taxon>Methanobacteriati</taxon>
        <taxon>Methanobacteriota</taxon>
        <taxon>Stenosarchaea group</taxon>
        <taxon>Halobacteria</taxon>
        <taxon>Halobacteriales</taxon>
        <taxon>Haloferacaceae</taxon>
    </lineage>
</organism>
<evidence type="ECO:0000313" key="4">
    <source>
        <dbReference type="Proteomes" id="UP000198876"/>
    </source>
</evidence>
<keyword evidence="2" id="KW-0812">Transmembrane</keyword>
<keyword evidence="2" id="KW-0472">Membrane</keyword>